<keyword evidence="2" id="KW-0378">Hydrolase</keyword>
<organism evidence="2 3">
    <name type="scientific">Apiospora arundinis</name>
    <dbReference type="NCBI Taxonomy" id="335852"/>
    <lineage>
        <taxon>Eukaryota</taxon>
        <taxon>Fungi</taxon>
        <taxon>Dikarya</taxon>
        <taxon>Ascomycota</taxon>
        <taxon>Pezizomycotina</taxon>
        <taxon>Sordariomycetes</taxon>
        <taxon>Xylariomycetidae</taxon>
        <taxon>Amphisphaeriales</taxon>
        <taxon>Apiosporaceae</taxon>
        <taxon>Apiospora</taxon>
    </lineage>
</organism>
<dbReference type="PANTHER" id="PTHR36978:SF3">
    <property type="entry name" value="P-LOOP CONTAINING NUCLEOSIDE TRIPHOSPHATE HYDROLASE PROTEIN"/>
    <property type="match status" value="1"/>
</dbReference>
<feature type="non-terminal residue" evidence="2">
    <location>
        <position position="266"/>
    </location>
</feature>
<evidence type="ECO:0000313" key="2">
    <source>
        <dbReference type="EMBL" id="KAK8877049.1"/>
    </source>
</evidence>
<accession>A0ABR2JH68</accession>
<dbReference type="Proteomes" id="UP001390339">
    <property type="component" value="Unassembled WGS sequence"/>
</dbReference>
<keyword evidence="1" id="KW-1133">Transmembrane helix</keyword>
<dbReference type="Gene3D" id="3.40.50.300">
    <property type="entry name" value="P-loop containing nucleotide triphosphate hydrolases"/>
    <property type="match status" value="1"/>
</dbReference>
<name>A0ABR2JH68_9PEZI</name>
<keyword evidence="1" id="KW-0472">Membrane</keyword>
<dbReference type="PANTHER" id="PTHR36978">
    <property type="entry name" value="P-LOOP CONTAINING NUCLEOTIDE TRIPHOSPHATE HYDROLASE"/>
    <property type="match status" value="1"/>
</dbReference>
<dbReference type="SUPFAM" id="SSF52540">
    <property type="entry name" value="P-loop containing nucleoside triphosphate hydrolases"/>
    <property type="match status" value="1"/>
</dbReference>
<reference evidence="2 3" key="1">
    <citation type="journal article" date="2024" name="IMA Fungus">
        <title>Apiospora arundinis, a panoply of carbohydrate-active enzymes and secondary metabolites.</title>
        <authorList>
            <person name="Sorensen T."/>
            <person name="Petersen C."/>
            <person name="Muurmann A.T."/>
            <person name="Christiansen J.V."/>
            <person name="Brundto M.L."/>
            <person name="Overgaard C.K."/>
            <person name="Boysen A.T."/>
            <person name="Wollenberg R.D."/>
            <person name="Larsen T.O."/>
            <person name="Sorensen J.L."/>
            <person name="Nielsen K.L."/>
            <person name="Sondergaard T.E."/>
        </authorList>
    </citation>
    <scope>NUCLEOTIDE SEQUENCE [LARGE SCALE GENOMIC DNA]</scope>
    <source>
        <strain evidence="2 3">AAU 773</strain>
    </source>
</reference>
<feature type="transmembrane region" description="Helical" evidence="1">
    <location>
        <begin position="243"/>
        <end position="261"/>
    </location>
</feature>
<evidence type="ECO:0000256" key="1">
    <source>
        <dbReference type="SAM" id="Phobius"/>
    </source>
</evidence>
<keyword evidence="1" id="KW-0812">Transmembrane</keyword>
<evidence type="ECO:0000313" key="3">
    <source>
        <dbReference type="Proteomes" id="UP001390339"/>
    </source>
</evidence>
<comment type="caution">
    <text evidence="2">The sequence shown here is derived from an EMBL/GenBank/DDBJ whole genome shotgun (WGS) entry which is preliminary data.</text>
</comment>
<dbReference type="GO" id="GO:0016787">
    <property type="term" value="F:hydrolase activity"/>
    <property type="evidence" value="ECO:0007669"/>
    <property type="project" value="UniProtKB-KW"/>
</dbReference>
<proteinExistence type="predicted"/>
<sequence length="266" mass="29833">MGGTPSKPGDPSRGLEVIGAGFSRTGTVSMQLALEKILNGPVIHGGTHMISREDAYQRKWIEAYEARRRGDKERTLKLLREITAGYVGITDLPGINFIPELQELYPDAKVVLVTRDPEKWWKSVGAITKSTSLWYLPYITAPMPGWRWIPAMIGEFARSTNELLGMRPEERDPDKGAPHLILIHNQQVRDQVPSDKFLEMELKEGWEPLSKFLGRPAPDEPFPRANDSEAVQQVAQDVLTKCALAWLGIFSGAGVGLYMGLRLWKR</sequence>
<dbReference type="InterPro" id="IPR027417">
    <property type="entry name" value="P-loop_NTPase"/>
</dbReference>
<protein>
    <submittedName>
        <fullName evidence="2">P-loop containing nucleoside triphosphate hydrolase protein</fullName>
    </submittedName>
</protein>
<dbReference type="Pfam" id="PF17784">
    <property type="entry name" value="Sulfotransfer_4"/>
    <property type="match status" value="1"/>
</dbReference>
<keyword evidence="3" id="KW-1185">Reference proteome</keyword>
<dbReference type="EMBL" id="JAPCWZ010000002">
    <property type="protein sequence ID" value="KAK8877049.1"/>
    <property type="molecule type" value="Genomic_DNA"/>
</dbReference>
<dbReference type="InterPro" id="IPR040632">
    <property type="entry name" value="Sulfotransfer_4"/>
</dbReference>
<gene>
    <name evidence="2" type="ORF">PGQ11_001995</name>
</gene>